<sequence length="135" mass="15499">MFNKKMDHINSNNTISHSMEYHLGTYKLKINGTVKSRLGVGGIEGVFRDHTCQWILGFSDCTPKTTPAMAELQALRMGLKLGIEHNLVPLVVDSDSSNIINWIYHYYLPYTNLIVECRSLIQMLGMYTLMHTYRE</sequence>
<accession>A0AAF1A2F9</accession>
<keyword evidence="3" id="KW-1185">Reference proteome</keyword>
<dbReference type="EMBL" id="CP133623">
    <property type="protein sequence ID" value="WMV58428.1"/>
    <property type="molecule type" value="Genomic_DNA"/>
</dbReference>
<dbReference type="Proteomes" id="UP001234989">
    <property type="component" value="Chromosome 12"/>
</dbReference>
<protein>
    <recommendedName>
        <fullName evidence="1">RNase H type-1 domain-containing protein</fullName>
    </recommendedName>
</protein>
<dbReference type="Gene3D" id="3.30.420.10">
    <property type="entry name" value="Ribonuclease H-like superfamily/Ribonuclease H"/>
    <property type="match status" value="1"/>
</dbReference>
<evidence type="ECO:0000259" key="1">
    <source>
        <dbReference type="Pfam" id="PF13456"/>
    </source>
</evidence>
<dbReference type="CDD" id="cd06222">
    <property type="entry name" value="RNase_H_like"/>
    <property type="match status" value="1"/>
</dbReference>
<dbReference type="InterPro" id="IPR053151">
    <property type="entry name" value="RNase_H-like"/>
</dbReference>
<dbReference type="InterPro" id="IPR002156">
    <property type="entry name" value="RNaseH_domain"/>
</dbReference>
<organism evidence="2 3">
    <name type="scientific">Solanum verrucosum</name>
    <dbReference type="NCBI Taxonomy" id="315347"/>
    <lineage>
        <taxon>Eukaryota</taxon>
        <taxon>Viridiplantae</taxon>
        <taxon>Streptophyta</taxon>
        <taxon>Embryophyta</taxon>
        <taxon>Tracheophyta</taxon>
        <taxon>Spermatophyta</taxon>
        <taxon>Magnoliopsida</taxon>
        <taxon>eudicotyledons</taxon>
        <taxon>Gunneridae</taxon>
        <taxon>Pentapetalae</taxon>
        <taxon>asterids</taxon>
        <taxon>lamiids</taxon>
        <taxon>Solanales</taxon>
        <taxon>Solanaceae</taxon>
        <taxon>Solanoideae</taxon>
        <taxon>Solaneae</taxon>
        <taxon>Solanum</taxon>
    </lineage>
</organism>
<dbReference type="PANTHER" id="PTHR47723:SF23">
    <property type="entry name" value="REVERSE TRANSCRIPTASE-LIKE PROTEIN"/>
    <property type="match status" value="1"/>
</dbReference>
<evidence type="ECO:0000313" key="3">
    <source>
        <dbReference type="Proteomes" id="UP001234989"/>
    </source>
</evidence>
<dbReference type="SUPFAM" id="SSF53098">
    <property type="entry name" value="Ribonuclease H-like"/>
    <property type="match status" value="1"/>
</dbReference>
<dbReference type="InterPro" id="IPR044730">
    <property type="entry name" value="RNase_H-like_dom_plant"/>
</dbReference>
<gene>
    <name evidence="2" type="ORF">MTR67_051813</name>
</gene>
<evidence type="ECO:0000313" key="2">
    <source>
        <dbReference type="EMBL" id="WMV58428.1"/>
    </source>
</evidence>
<dbReference type="PANTHER" id="PTHR47723">
    <property type="entry name" value="OS05G0353850 PROTEIN"/>
    <property type="match status" value="1"/>
</dbReference>
<dbReference type="InterPro" id="IPR012337">
    <property type="entry name" value="RNaseH-like_sf"/>
</dbReference>
<feature type="domain" description="RNase H type-1" evidence="1">
    <location>
        <begin position="31"/>
        <end position="135"/>
    </location>
</feature>
<dbReference type="GO" id="GO:0004523">
    <property type="term" value="F:RNA-DNA hybrid ribonuclease activity"/>
    <property type="evidence" value="ECO:0007669"/>
    <property type="project" value="InterPro"/>
</dbReference>
<dbReference type="AlphaFoldDB" id="A0AAF1A2F9"/>
<dbReference type="GO" id="GO:0003676">
    <property type="term" value="F:nucleic acid binding"/>
    <property type="evidence" value="ECO:0007669"/>
    <property type="project" value="InterPro"/>
</dbReference>
<reference evidence="2" key="1">
    <citation type="submission" date="2023-08" db="EMBL/GenBank/DDBJ databases">
        <title>A de novo genome assembly of Solanum verrucosum Schlechtendal, a Mexican diploid species geographically isolated from the other diploid A-genome species in potato relatives.</title>
        <authorList>
            <person name="Hosaka K."/>
        </authorList>
    </citation>
    <scope>NUCLEOTIDE SEQUENCE</scope>
    <source>
        <tissue evidence="2">Young leaves</tissue>
    </source>
</reference>
<name>A0AAF1A2F9_SOLVR</name>
<proteinExistence type="predicted"/>
<dbReference type="Pfam" id="PF13456">
    <property type="entry name" value="RVT_3"/>
    <property type="match status" value="1"/>
</dbReference>
<dbReference type="InterPro" id="IPR036397">
    <property type="entry name" value="RNaseH_sf"/>
</dbReference>